<dbReference type="EMBL" id="JAZGQO010000002">
    <property type="protein sequence ID" value="KAK6191896.1"/>
    <property type="molecule type" value="Genomic_DNA"/>
</dbReference>
<accession>A0AAN8K7X6</accession>
<dbReference type="SUPFAM" id="SSF48371">
    <property type="entry name" value="ARM repeat"/>
    <property type="match status" value="1"/>
</dbReference>
<sequence>MNRSGLISGPDRSNDYLLVNDTENISLEENDNNAPTSVITLVQQEDLKKLLQEVRQVVAKIREYEADPVKACECVTNLWHMYYDYIPFRKDIGDTLSECGYATCTYRMLKSLKKRGFTQWSNKNVWRTSHNLLDNAWNYSHDSDDFAAELARQNVLEVLFEILIDYDGKVPSKKPEYFIMKSTLSIINNIARRPENKAIVRHYGNPFKILIKFKSVQDDFIKVLCLLILAAIADVKEAHLLTDDRDTIHTIIQWMGIQIDVDPRKPTNLGFSAAELAFALGKLSIDGNTEKILDGKALTAFQRMLDTTDVYQQTGAAKCIWTLSFQPSARTRIKKDKKIVDTLKRLKTVEKDTLLLEAVTGALWVLFDTMEKKTTSNADPSKPQHVFISYHQRDKETVRKIWQALRNKGYDVWIDLERMSGDMLEAMSTAVEDSSVVILCVSEGYKQDQRCRTTANYTFKQEKGFIPLYMQGSYEPDGWLGMLLATKLYFDFSGEEDFDENMDRFLRELNIQVTKQCPKALPDVATAAAQSLPALQPSTEFRNNSRSLRLEIREPSVPVQAELSQASSTAIAIPEEQRSIRVPLTPGPPETFARMKKEHVKEWLNENGLESCVETFKSMTGKMLWQLKSMKTEAPTHYLNMLKDDYELRGSDILAFGQALDDLN</sequence>
<dbReference type="Gene3D" id="1.10.150.50">
    <property type="entry name" value="Transcription Factor, Ets-1"/>
    <property type="match status" value="1"/>
</dbReference>
<dbReference type="InterPro" id="IPR035897">
    <property type="entry name" value="Toll_tir_struct_dom_sf"/>
</dbReference>
<evidence type="ECO:0000259" key="1">
    <source>
        <dbReference type="Pfam" id="PF13676"/>
    </source>
</evidence>
<dbReference type="GO" id="GO:0007165">
    <property type="term" value="P:signal transduction"/>
    <property type="evidence" value="ECO:0007669"/>
    <property type="project" value="InterPro"/>
</dbReference>
<dbReference type="InterPro" id="IPR011989">
    <property type="entry name" value="ARM-like"/>
</dbReference>
<dbReference type="PANTHER" id="PTHR46270:SF2">
    <property type="entry name" value="TIR DOMAIN-CONTAINING PROTEIN"/>
    <property type="match status" value="1"/>
</dbReference>
<protein>
    <recommendedName>
        <fullName evidence="1">TIR domain-containing protein</fullName>
    </recommendedName>
</protein>
<gene>
    <name evidence="2" type="ORF">SNE40_003475</name>
</gene>
<dbReference type="Gene3D" id="3.40.50.10140">
    <property type="entry name" value="Toll/interleukin-1 receptor homology (TIR) domain"/>
    <property type="match status" value="1"/>
</dbReference>
<organism evidence="2 3">
    <name type="scientific">Patella caerulea</name>
    <name type="common">Rayed Mediterranean limpet</name>
    <dbReference type="NCBI Taxonomy" id="87958"/>
    <lineage>
        <taxon>Eukaryota</taxon>
        <taxon>Metazoa</taxon>
        <taxon>Spiralia</taxon>
        <taxon>Lophotrochozoa</taxon>
        <taxon>Mollusca</taxon>
        <taxon>Gastropoda</taxon>
        <taxon>Patellogastropoda</taxon>
        <taxon>Patelloidea</taxon>
        <taxon>Patellidae</taxon>
        <taxon>Patella</taxon>
    </lineage>
</organism>
<dbReference type="Pfam" id="PF13676">
    <property type="entry name" value="TIR_2"/>
    <property type="match status" value="1"/>
</dbReference>
<dbReference type="SUPFAM" id="SSF52200">
    <property type="entry name" value="Toll/Interleukin receptor TIR domain"/>
    <property type="match status" value="1"/>
</dbReference>
<feature type="domain" description="TIR" evidence="1">
    <location>
        <begin position="386"/>
        <end position="504"/>
    </location>
</feature>
<dbReference type="Gene3D" id="1.25.10.10">
    <property type="entry name" value="Leucine-rich Repeat Variant"/>
    <property type="match status" value="1"/>
</dbReference>
<dbReference type="AlphaFoldDB" id="A0AAN8K7X6"/>
<dbReference type="PANTHER" id="PTHR46270">
    <property type="entry name" value="ARMADILLO-TYPE FOLD-RELATED"/>
    <property type="match status" value="1"/>
</dbReference>
<evidence type="ECO:0000313" key="3">
    <source>
        <dbReference type="Proteomes" id="UP001347796"/>
    </source>
</evidence>
<proteinExistence type="predicted"/>
<dbReference type="InterPro" id="IPR016024">
    <property type="entry name" value="ARM-type_fold"/>
</dbReference>
<reference evidence="2 3" key="1">
    <citation type="submission" date="2024-01" db="EMBL/GenBank/DDBJ databases">
        <title>The genome of the rayed Mediterranean limpet Patella caerulea (Linnaeus, 1758).</title>
        <authorList>
            <person name="Anh-Thu Weber A."/>
            <person name="Halstead-Nussloch G."/>
        </authorList>
    </citation>
    <scope>NUCLEOTIDE SEQUENCE [LARGE SCALE GENOMIC DNA]</scope>
    <source>
        <strain evidence="2">AATW-2023a</strain>
        <tissue evidence="2">Whole specimen</tissue>
    </source>
</reference>
<dbReference type="InterPro" id="IPR013761">
    <property type="entry name" value="SAM/pointed_sf"/>
</dbReference>
<comment type="caution">
    <text evidence="2">The sequence shown here is derived from an EMBL/GenBank/DDBJ whole genome shotgun (WGS) entry which is preliminary data.</text>
</comment>
<name>A0AAN8K7X6_PATCE</name>
<evidence type="ECO:0000313" key="2">
    <source>
        <dbReference type="EMBL" id="KAK6191896.1"/>
    </source>
</evidence>
<dbReference type="Proteomes" id="UP001347796">
    <property type="component" value="Unassembled WGS sequence"/>
</dbReference>
<keyword evidence="3" id="KW-1185">Reference proteome</keyword>
<dbReference type="InterPro" id="IPR000157">
    <property type="entry name" value="TIR_dom"/>
</dbReference>